<keyword evidence="3" id="KW-1185">Reference proteome</keyword>
<evidence type="ECO:0000313" key="2">
    <source>
        <dbReference type="EMBL" id="AEJ18666.1"/>
    </source>
</evidence>
<dbReference type="KEGG" id="scd:Spica_0503"/>
<dbReference type="HOGENOM" id="CLU_053347_1_0_12"/>
<gene>
    <name evidence="2" type="ordered locus">Spica_0503</name>
</gene>
<dbReference type="EMBL" id="CP002868">
    <property type="protein sequence ID" value="AEJ18666.1"/>
    <property type="molecule type" value="Genomic_DNA"/>
</dbReference>
<organism evidence="2 3">
    <name type="scientific">Gracilinema caldarium (strain ATCC 51460 / DSM 7334 / H1)</name>
    <name type="common">Treponema caldarium</name>
    <dbReference type="NCBI Taxonomy" id="744872"/>
    <lineage>
        <taxon>Bacteria</taxon>
        <taxon>Pseudomonadati</taxon>
        <taxon>Spirochaetota</taxon>
        <taxon>Spirochaetia</taxon>
        <taxon>Spirochaetales</taxon>
        <taxon>Breznakiellaceae</taxon>
        <taxon>Gracilinema</taxon>
    </lineage>
</organism>
<sequence length="433" mass="49732">MSEQSVNIKSFGPIKNVVLPIYDIIIFNGRQSSGKSTIAKVVYLFKSLPDIISQLIVSDRNLLQDFDKKLVITVRNQILAMFGTTKHFNDFEIILTYGEQKFIKIVKDYNSGHARVTYSKELKDALKEVANSSEIFWKSSANESINNFNAFYISRAYFFNEIHEKISKIFDEQREALYVPAGRSLVSTLSGELRNIDSYNFDSLMKDFVQKILHYRDRFSKNLDEIIEDKKRLTANPIDFEKVSAAKKLITDIIQGEYRYENGEEKLMLDKETYVKIKFSSSGQQEALWILNLLFLQILDNKKSFMVFEEPESHLYPEAQYAIVKFIALFFSNTENQGIITTHSPYVMAALNTLLLAGQAKDKNAEKIKRIINKQFWIDISRVSAYFVENGEIKSILDNETNLIDPYYIDSASSAINEDFDALLELGGANVPQ</sequence>
<dbReference type="InterPro" id="IPR027417">
    <property type="entry name" value="P-loop_NTPase"/>
</dbReference>
<dbReference type="AlphaFoldDB" id="F8F013"/>
<dbReference type="SUPFAM" id="SSF52540">
    <property type="entry name" value="P-loop containing nucleoside triphosphate hydrolases"/>
    <property type="match status" value="1"/>
</dbReference>
<evidence type="ECO:0000313" key="3">
    <source>
        <dbReference type="Proteomes" id="UP000000503"/>
    </source>
</evidence>
<name>F8F013_GRAC1</name>
<feature type="domain" description="Endonuclease GajA/Old nuclease/RecF-like AAA" evidence="1">
    <location>
        <begin position="4"/>
        <end position="347"/>
    </location>
</feature>
<accession>F8F013</accession>
<reference evidence="3" key="1">
    <citation type="journal article" date="2013" name="Stand. Genomic Sci.">
        <title>Genome sequence of the thermophilic fresh-water bacterium Spirochaeta caldaria type strain (H1(T)), reclassification of Spirochaeta caldaria, Spirochaeta stenostrepta, and Spirochaeta zuelzerae in the genus Treponema as Treponema caldaria comb. nov., Treponema stenostrepta comb. nov., and Treponema zuelzerae comb. nov., and emendation of the genus Treponema.</title>
        <authorList>
            <person name="Abt B."/>
            <person name="Goker M."/>
            <person name="Scheuner C."/>
            <person name="Han C."/>
            <person name="Lu M."/>
            <person name="Misra M."/>
            <person name="Lapidus A."/>
            <person name="Nolan M."/>
            <person name="Lucas S."/>
            <person name="Hammon N."/>
            <person name="Deshpande S."/>
            <person name="Cheng J.F."/>
            <person name="Tapia R."/>
            <person name="Goodwin L.A."/>
            <person name="Pitluck S."/>
            <person name="Liolios K."/>
            <person name="Pagani I."/>
            <person name="Ivanova N."/>
            <person name="Mavromatis K."/>
            <person name="Mikhailova N."/>
            <person name="Huntemann M."/>
            <person name="Pati A."/>
            <person name="Chen A."/>
            <person name="Palaniappan K."/>
            <person name="Land M."/>
            <person name="Hauser L."/>
            <person name="Jeffries C.D."/>
            <person name="Rohde M."/>
            <person name="Spring S."/>
            <person name="Gronow S."/>
            <person name="Detter J.C."/>
            <person name="Bristow J."/>
            <person name="Eisen J.A."/>
            <person name="Markowitz V."/>
            <person name="Hugenholtz P."/>
            <person name="Kyrpides N.C."/>
            <person name="Woyke T."/>
            <person name="Klenk H.P."/>
        </authorList>
    </citation>
    <scope>NUCLEOTIDE SEQUENCE</scope>
    <source>
        <strain evidence="3">ATCC 51460 / DSM 7334 / H1</strain>
    </source>
</reference>
<proteinExistence type="predicted"/>
<dbReference type="eggNOG" id="COG1106">
    <property type="taxonomic scope" value="Bacteria"/>
</dbReference>
<dbReference type="PANTHER" id="PTHR43581:SF4">
    <property type="entry name" value="ATP_GTP PHOSPHATASE"/>
    <property type="match status" value="1"/>
</dbReference>
<dbReference type="OrthoDB" id="354197at2"/>
<dbReference type="PANTHER" id="PTHR43581">
    <property type="entry name" value="ATP/GTP PHOSPHATASE"/>
    <property type="match status" value="1"/>
</dbReference>
<dbReference type="Pfam" id="PF13175">
    <property type="entry name" value="AAA_15"/>
    <property type="match status" value="1"/>
</dbReference>
<evidence type="ECO:0000259" key="1">
    <source>
        <dbReference type="Pfam" id="PF13175"/>
    </source>
</evidence>
<dbReference type="InterPro" id="IPR051396">
    <property type="entry name" value="Bact_Antivir_Def_Nuclease"/>
</dbReference>
<dbReference type="InterPro" id="IPR041685">
    <property type="entry name" value="AAA_GajA/Old/RecF-like"/>
</dbReference>
<dbReference type="RefSeq" id="WP_013967978.1">
    <property type="nucleotide sequence ID" value="NC_015732.1"/>
</dbReference>
<dbReference type="Proteomes" id="UP000000503">
    <property type="component" value="Chromosome"/>
</dbReference>
<protein>
    <recommendedName>
        <fullName evidence="1">Endonuclease GajA/Old nuclease/RecF-like AAA domain-containing protein</fullName>
    </recommendedName>
</protein>
<dbReference type="STRING" id="744872.Spica_0503"/>
<dbReference type="Gene3D" id="3.40.50.300">
    <property type="entry name" value="P-loop containing nucleotide triphosphate hydrolases"/>
    <property type="match status" value="1"/>
</dbReference>